<evidence type="ECO:0000313" key="3">
    <source>
        <dbReference type="EMBL" id="KAJ9623804.1"/>
    </source>
</evidence>
<comment type="caution">
    <text evidence="3">The sequence shown here is derived from an EMBL/GenBank/DDBJ whole genome shotgun (WGS) entry which is preliminary data.</text>
</comment>
<protein>
    <recommendedName>
        <fullName evidence="2">DUF2470 domain-containing protein</fullName>
    </recommendedName>
</protein>
<dbReference type="AlphaFoldDB" id="A0AA38XVA7"/>
<organism evidence="3 4">
    <name type="scientific">Knufia peltigerae</name>
    <dbReference type="NCBI Taxonomy" id="1002370"/>
    <lineage>
        <taxon>Eukaryota</taxon>
        <taxon>Fungi</taxon>
        <taxon>Dikarya</taxon>
        <taxon>Ascomycota</taxon>
        <taxon>Pezizomycotina</taxon>
        <taxon>Eurotiomycetes</taxon>
        <taxon>Chaetothyriomycetidae</taxon>
        <taxon>Chaetothyriales</taxon>
        <taxon>Trichomeriaceae</taxon>
        <taxon>Knufia</taxon>
    </lineage>
</organism>
<dbReference type="Pfam" id="PF10615">
    <property type="entry name" value="DUF2470"/>
    <property type="match status" value="1"/>
</dbReference>
<dbReference type="InterPro" id="IPR019595">
    <property type="entry name" value="DUF2470"/>
</dbReference>
<proteinExistence type="predicted"/>
<keyword evidence="4" id="KW-1185">Reference proteome</keyword>
<reference evidence="3" key="1">
    <citation type="submission" date="2022-10" db="EMBL/GenBank/DDBJ databases">
        <title>Culturing micro-colonial fungi from biological soil crusts in the Mojave desert and describing Neophaeococcomyces mojavensis, and introducing the new genera and species Taxawa tesnikishii.</title>
        <authorList>
            <person name="Kurbessoian T."/>
            <person name="Stajich J.E."/>
        </authorList>
    </citation>
    <scope>NUCLEOTIDE SEQUENCE</scope>
    <source>
        <strain evidence="3">TK_35</strain>
    </source>
</reference>
<evidence type="ECO:0000256" key="1">
    <source>
        <dbReference type="SAM" id="MobiDB-lite"/>
    </source>
</evidence>
<evidence type="ECO:0000259" key="2">
    <source>
        <dbReference type="Pfam" id="PF10615"/>
    </source>
</evidence>
<accession>A0AA38XVA7</accession>
<gene>
    <name evidence="3" type="ORF">H2204_011096</name>
</gene>
<sequence>MSTTPLATPAAASPRGSSNAASSGIAAMKDRIMTHMNADHALSLRLYLMRYSHVPMGGTTTAEMLDISQDHMILRSGYGRHVVDMVPPMKSLTDARERLVEMHNSCLEELGLSDVVVDRYTPPNRAWQIGLSALCVLIFTTFPFRQSLLDQNTLAGRIWSLGGAAPWLARLSFGLQPLVLTVMVVVHLGEAAWMANTRLKKHWIEVGSWVWWFWVLDCAVEGFGSWTRFDEMVADVEGKKNTNNKKH</sequence>
<dbReference type="InterPro" id="IPR037119">
    <property type="entry name" value="Haem_oxidase_HugZ-like_sf"/>
</dbReference>
<feature type="domain" description="DUF2470" evidence="2">
    <location>
        <begin position="29"/>
        <end position="102"/>
    </location>
</feature>
<evidence type="ECO:0000313" key="4">
    <source>
        <dbReference type="Proteomes" id="UP001172681"/>
    </source>
</evidence>
<dbReference type="Proteomes" id="UP001172681">
    <property type="component" value="Unassembled WGS sequence"/>
</dbReference>
<dbReference type="Gene3D" id="3.20.180.10">
    <property type="entry name" value="PNP-oxidase-like"/>
    <property type="match status" value="1"/>
</dbReference>
<dbReference type="EMBL" id="JAPDRN010000098">
    <property type="protein sequence ID" value="KAJ9623804.1"/>
    <property type="molecule type" value="Genomic_DNA"/>
</dbReference>
<dbReference type="PANTHER" id="PTHR37783">
    <property type="entry name" value="MEMBRANE PROTEIN, PUTATIVE (AFU_ORTHOLOGUE AFUA_1G04315)-RELATED"/>
    <property type="match status" value="1"/>
</dbReference>
<name>A0AA38XVA7_9EURO</name>
<feature type="region of interest" description="Disordered" evidence="1">
    <location>
        <begin position="1"/>
        <end position="22"/>
    </location>
</feature>
<dbReference type="PANTHER" id="PTHR37783:SF1">
    <property type="entry name" value="MEMBRANE PROTEIN, PUTATIVE (AFU_ORTHOLOGUE AFUA_1G04315)-RELATED"/>
    <property type="match status" value="1"/>
</dbReference>